<dbReference type="InterPro" id="IPR029068">
    <property type="entry name" value="Glyas_Bleomycin-R_OHBP_Dase"/>
</dbReference>
<dbReference type="PANTHER" id="PTHR33990:SF2">
    <property type="entry name" value="PHNB-LIKE DOMAIN-CONTAINING PROTEIN"/>
    <property type="match status" value="1"/>
</dbReference>
<name>A0ABT4Y7E4_METRE</name>
<dbReference type="RefSeq" id="WP_271471242.1">
    <property type="nucleotide sequence ID" value="NZ_JANEWF010000016.1"/>
</dbReference>
<evidence type="ECO:0000259" key="1">
    <source>
        <dbReference type="Pfam" id="PF06983"/>
    </source>
</evidence>
<dbReference type="InterPro" id="IPR009725">
    <property type="entry name" value="3_dmu_93_MTrfase"/>
</dbReference>
<keyword evidence="3" id="KW-1185">Reference proteome</keyword>
<reference evidence="2 3" key="1">
    <citation type="submission" date="2022-07" db="EMBL/GenBank/DDBJ databases">
        <title>Genome Analysis of Selected Gammaproteobacteria from Nigerian Food snails.</title>
        <authorList>
            <person name="Okafor A.C."/>
        </authorList>
    </citation>
    <scope>NUCLEOTIDE SEQUENCE [LARGE SCALE GENOMIC DNA]</scope>
    <source>
        <strain evidence="2 3">Awg 2</strain>
    </source>
</reference>
<gene>
    <name evidence="2" type="ORF">NNO07_15520</name>
</gene>
<dbReference type="EMBL" id="JANEWF010000016">
    <property type="protein sequence ID" value="MDA8484480.1"/>
    <property type="molecule type" value="Genomic_DNA"/>
</dbReference>
<comment type="caution">
    <text evidence="2">The sequence shown here is derived from an EMBL/GenBank/DDBJ whole genome shotgun (WGS) entry which is preliminary data.</text>
</comment>
<dbReference type="PIRSF" id="PIRSF021700">
    <property type="entry name" value="3_dmu_93_MTrfase"/>
    <property type="match status" value="1"/>
</dbReference>
<dbReference type="Gene3D" id="3.10.180.10">
    <property type="entry name" value="2,3-Dihydroxybiphenyl 1,2-Dioxygenase, domain 1"/>
    <property type="match status" value="1"/>
</dbReference>
<dbReference type="PANTHER" id="PTHR33990">
    <property type="entry name" value="PROTEIN YJDN-RELATED"/>
    <property type="match status" value="1"/>
</dbReference>
<dbReference type="InterPro" id="IPR028973">
    <property type="entry name" value="PhnB-like"/>
</dbReference>
<organism evidence="2 3">
    <name type="scientific">Metapseudomonas resinovorans</name>
    <name type="common">Pseudomonas resinovorans</name>
    <dbReference type="NCBI Taxonomy" id="53412"/>
    <lineage>
        <taxon>Bacteria</taxon>
        <taxon>Pseudomonadati</taxon>
        <taxon>Pseudomonadota</taxon>
        <taxon>Gammaproteobacteria</taxon>
        <taxon>Pseudomonadales</taxon>
        <taxon>Pseudomonadaceae</taxon>
        <taxon>Metapseudomonas</taxon>
    </lineage>
</organism>
<dbReference type="Proteomes" id="UP001211689">
    <property type="component" value="Unassembled WGS sequence"/>
</dbReference>
<proteinExistence type="predicted"/>
<protein>
    <submittedName>
        <fullName evidence="2">VOC family protein</fullName>
    </submittedName>
</protein>
<sequence>MSKRIHTIVPCLWFDDQAEAAANFYVGIFPNSKITTMSRYGDAGRDVHGREPGSVLTVDFELDGQRFTALNGGPIFKFNEALSFQIHCDDQQELDYYWDRLSAGGDPNAQQCGWLKDRYGLSWQVVPIVMLEMLEDSLSERSQRAFAAMMQMKKLDIAALRKAYDG</sequence>
<evidence type="ECO:0000313" key="2">
    <source>
        <dbReference type="EMBL" id="MDA8484480.1"/>
    </source>
</evidence>
<dbReference type="CDD" id="cd06588">
    <property type="entry name" value="PhnB_like"/>
    <property type="match status" value="1"/>
</dbReference>
<dbReference type="SUPFAM" id="SSF54593">
    <property type="entry name" value="Glyoxalase/Bleomycin resistance protein/Dihydroxybiphenyl dioxygenase"/>
    <property type="match status" value="1"/>
</dbReference>
<feature type="domain" description="PhnB-like" evidence="1">
    <location>
        <begin position="7"/>
        <end position="126"/>
    </location>
</feature>
<accession>A0ABT4Y7E4</accession>
<dbReference type="Pfam" id="PF06983">
    <property type="entry name" value="3-dmu-9_3-mt"/>
    <property type="match status" value="1"/>
</dbReference>
<evidence type="ECO:0000313" key="3">
    <source>
        <dbReference type="Proteomes" id="UP001211689"/>
    </source>
</evidence>